<evidence type="ECO:0000313" key="10">
    <source>
        <dbReference type="Proteomes" id="UP000184295"/>
    </source>
</evidence>
<dbReference type="GO" id="GO:0004368">
    <property type="term" value="F:glycerol-3-phosphate dehydrogenase (quinone) activity"/>
    <property type="evidence" value="ECO:0007669"/>
    <property type="project" value="InterPro"/>
</dbReference>
<feature type="domain" description="FAD dependent oxidoreductase" evidence="7">
    <location>
        <begin position="21"/>
        <end position="377"/>
    </location>
</feature>
<dbReference type="STRING" id="1121881.SAMN02745225_01027"/>
<dbReference type="InterPro" id="IPR036188">
    <property type="entry name" value="FAD/NAD-bd_sf"/>
</dbReference>
<dbReference type="PANTHER" id="PTHR11985:SF35">
    <property type="entry name" value="ANAEROBIC GLYCEROL-3-PHOSPHATE DEHYDROGENASE SUBUNIT A"/>
    <property type="match status" value="1"/>
</dbReference>
<keyword evidence="4" id="KW-0319">Glycerol metabolism</keyword>
<dbReference type="InterPro" id="IPR000447">
    <property type="entry name" value="G3P_DH_FAD-dep"/>
</dbReference>
<dbReference type="Gene3D" id="1.10.8.870">
    <property type="entry name" value="Alpha-glycerophosphate oxidase, cap domain"/>
    <property type="match status" value="1"/>
</dbReference>
<dbReference type="InterPro" id="IPR038299">
    <property type="entry name" value="DAO_C_sf"/>
</dbReference>
<proteinExistence type="inferred from homology"/>
<evidence type="ECO:0000259" key="8">
    <source>
        <dbReference type="Pfam" id="PF16901"/>
    </source>
</evidence>
<dbReference type="RefSeq" id="WP_072789535.1">
    <property type="nucleotide sequence ID" value="NZ_FQUL01000011.1"/>
</dbReference>
<protein>
    <submittedName>
        <fullName evidence="9">Glycerol-3-phosphate dehydrogenase</fullName>
    </submittedName>
</protein>
<dbReference type="GO" id="GO:0006071">
    <property type="term" value="P:glycerol metabolic process"/>
    <property type="evidence" value="ECO:0007669"/>
    <property type="project" value="UniProtKB-KW"/>
</dbReference>
<evidence type="ECO:0000256" key="1">
    <source>
        <dbReference type="ARBA" id="ARBA00001974"/>
    </source>
</evidence>
<dbReference type="OrthoDB" id="9766796at2"/>
<gene>
    <name evidence="9" type="ORF">SAMN02745225_01027</name>
</gene>
<organism evidence="9 10">
    <name type="scientific">Ferrithrix thermotolerans DSM 19514</name>
    <dbReference type="NCBI Taxonomy" id="1121881"/>
    <lineage>
        <taxon>Bacteria</taxon>
        <taxon>Bacillati</taxon>
        <taxon>Actinomycetota</taxon>
        <taxon>Acidimicrobiia</taxon>
        <taxon>Acidimicrobiales</taxon>
        <taxon>Acidimicrobiaceae</taxon>
        <taxon>Ferrithrix</taxon>
    </lineage>
</organism>
<dbReference type="Gene3D" id="3.30.9.10">
    <property type="entry name" value="D-Amino Acid Oxidase, subunit A, domain 2"/>
    <property type="match status" value="1"/>
</dbReference>
<evidence type="ECO:0000256" key="3">
    <source>
        <dbReference type="ARBA" id="ARBA00022630"/>
    </source>
</evidence>
<evidence type="ECO:0000256" key="4">
    <source>
        <dbReference type="ARBA" id="ARBA00022798"/>
    </source>
</evidence>
<sequence>MDRFTHYDLQRQDANLSQVFDVAVIGAGSTGAGIALDAASRGLSVVLIDRGDVASATSSSSSRLIHGGLRYLESGEVTLVAEALRERSILQKIAPHLVRPLGFTIPIVSRSRYFAFAKRHLYSATLWGYDLAGSLRSAKAHSVLSTKEVVRNLPLIRQEKLHGGLLYPDSLTDDARLTNSTVLTAHRAYGARVLTYSEVTEVKDKAGTVGLTLRSTLGKPETFEVKAKAVAVAAGVGNQLLSPLFKSQPNFDILPAKGIHLSVPREKLPLNSAAAIDVPSDKRRVFVVPWGRYSYFGTTDTRYDGDLASPDITSEDVAYLLEGLNEVFEADLAPADITGGWSGLRPLVMERGTDNPEEVSRKHAISVRNNVVFVAGGKLTTYRAMATQVTDALCEILGVKAKSQTKRLSLIGSYLPHQESELRRNIDRLLAQATSSTTERIRLGEHLIARYGAEAPKVAEVIVNSWNLHSPDLLEADEIYLGEIQYMTKFEGARTVSDLFLRRSRIATLDMDLAVSLAKASKKEIMRSLSINEAEFNLQVDQMVKAPSTKVPK</sequence>
<comment type="similarity">
    <text evidence="2">Belongs to the FAD-dependent glycerol-3-phosphate dehydrogenase family.</text>
</comment>
<dbReference type="AlphaFoldDB" id="A0A1M4UM95"/>
<dbReference type="PANTHER" id="PTHR11985">
    <property type="entry name" value="GLYCEROL-3-PHOSPHATE DEHYDROGENASE"/>
    <property type="match status" value="1"/>
</dbReference>
<dbReference type="Pfam" id="PF16901">
    <property type="entry name" value="DAO_C"/>
    <property type="match status" value="1"/>
</dbReference>
<dbReference type="SUPFAM" id="SSF51905">
    <property type="entry name" value="FAD/NAD(P)-binding domain"/>
    <property type="match status" value="1"/>
</dbReference>
<keyword evidence="5" id="KW-0274">FAD</keyword>
<dbReference type="EMBL" id="FQUL01000011">
    <property type="protein sequence ID" value="SHE57778.1"/>
    <property type="molecule type" value="Genomic_DNA"/>
</dbReference>
<dbReference type="Pfam" id="PF01266">
    <property type="entry name" value="DAO"/>
    <property type="match status" value="1"/>
</dbReference>
<keyword evidence="3" id="KW-0285">Flavoprotein</keyword>
<comment type="cofactor">
    <cofactor evidence="1">
        <name>FAD</name>
        <dbReference type="ChEBI" id="CHEBI:57692"/>
    </cofactor>
</comment>
<evidence type="ECO:0000313" key="9">
    <source>
        <dbReference type="EMBL" id="SHE57778.1"/>
    </source>
</evidence>
<name>A0A1M4UM95_9ACTN</name>
<dbReference type="PROSITE" id="PS00978">
    <property type="entry name" value="FAD_G3PDH_2"/>
    <property type="match status" value="1"/>
</dbReference>
<dbReference type="Gene3D" id="3.50.50.60">
    <property type="entry name" value="FAD/NAD(P)-binding domain"/>
    <property type="match status" value="1"/>
</dbReference>
<evidence type="ECO:0000259" key="7">
    <source>
        <dbReference type="Pfam" id="PF01266"/>
    </source>
</evidence>
<evidence type="ECO:0000256" key="5">
    <source>
        <dbReference type="ARBA" id="ARBA00022827"/>
    </source>
</evidence>
<feature type="domain" description="Alpha-glycerophosphate oxidase C-terminal" evidence="8">
    <location>
        <begin position="403"/>
        <end position="525"/>
    </location>
</feature>
<dbReference type="PRINTS" id="PR01001">
    <property type="entry name" value="FADG3PDH"/>
</dbReference>
<reference evidence="10" key="1">
    <citation type="submission" date="2016-11" db="EMBL/GenBank/DDBJ databases">
        <authorList>
            <person name="Varghese N."/>
            <person name="Submissions S."/>
        </authorList>
    </citation>
    <scope>NUCLEOTIDE SEQUENCE [LARGE SCALE GENOMIC DNA]</scope>
    <source>
        <strain evidence="10">DSM 19514</strain>
    </source>
</reference>
<keyword evidence="6" id="KW-0560">Oxidoreductase</keyword>
<dbReference type="InterPro" id="IPR031656">
    <property type="entry name" value="DAO_C"/>
</dbReference>
<evidence type="ECO:0000256" key="2">
    <source>
        <dbReference type="ARBA" id="ARBA00007330"/>
    </source>
</evidence>
<dbReference type="InterPro" id="IPR006076">
    <property type="entry name" value="FAD-dep_OxRdtase"/>
</dbReference>
<keyword evidence="10" id="KW-1185">Reference proteome</keyword>
<accession>A0A1M4UM95</accession>
<dbReference type="GO" id="GO:0046168">
    <property type="term" value="P:glycerol-3-phosphate catabolic process"/>
    <property type="evidence" value="ECO:0007669"/>
    <property type="project" value="TreeGrafter"/>
</dbReference>
<evidence type="ECO:0000256" key="6">
    <source>
        <dbReference type="ARBA" id="ARBA00023002"/>
    </source>
</evidence>
<dbReference type="Proteomes" id="UP000184295">
    <property type="component" value="Unassembled WGS sequence"/>
</dbReference>